<sequence length="76" mass="8498">SPFLLLSCQRRAARIAWGLTDRLASLTLGRAVSSLFILPNFINATSMDGHSLSRSQNTNIHPNFYIINISYKFSLV</sequence>
<accession>I4DSG1</accession>
<name>I4DSG1_PAPPL</name>
<proteinExistence type="evidence at transcript level"/>
<dbReference type="EMBL" id="AK405731">
    <property type="protein sequence ID" value="BAM20851.1"/>
    <property type="molecule type" value="mRNA"/>
</dbReference>
<dbReference type="AlphaFoldDB" id="I4DSG1"/>
<organism evidence="1">
    <name type="scientific">Papilio polytes</name>
    <name type="common">Common mormon</name>
    <name type="synonym">Swallowtail butterfly</name>
    <dbReference type="NCBI Taxonomy" id="76194"/>
    <lineage>
        <taxon>Eukaryota</taxon>
        <taxon>Metazoa</taxon>
        <taxon>Ecdysozoa</taxon>
        <taxon>Arthropoda</taxon>
        <taxon>Hexapoda</taxon>
        <taxon>Insecta</taxon>
        <taxon>Pterygota</taxon>
        <taxon>Neoptera</taxon>
        <taxon>Endopterygota</taxon>
        <taxon>Lepidoptera</taxon>
        <taxon>Glossata</taxon>
        <taxon>Ditrysia</taxon>
        <taxon>Papilionoidea</taxon>
        <taxon>Papilionidae</taxon>
        <taxon>Papilioninae</taxon>
        <taxon>Papilio</taxon>
    </lineage>
</organism>
<protein>
    <submittedName>
        <fullName evidence="1">Uncharacterized protein</fullName>
    </submittedName>
</protein>
<feature type="non-terminal residue" evidence="1">
    <location>
        <position position="1"/>
    </location>
</feature>
<reference evidence="1" key="1">
    <citation type="journal article" date="2012" name="BMC Biol.">
        <title>Comprehensive microarray-based analysis for stage-specific larval camouflage pattern-associated genes in the swallowtail butterfly, Papilio xuthus.</title>
        <authorList>
            <person name="Futahashi R."/>
            <person name="Shirataki H."/>
            <person name="Narita T."/>
            <person name="Mita K."/>
            <person name="Fujiwara H."/>
        </authorList>
    </citation>
    <scope>NUCLEOTIDE SEQUENCE</scope>
    <source>
        <tissue evidence="1">Epidermis</tissue>
    </source>
</reference>
<evidence type="ECO:0000313" key="1">
    <source>
        <dbReference type="EMBL" id="BAM20851.1"/>
    </source>
</evidence>